<gene>
    <name evidence="1" type="ORF">C176_09362</name>
</gene>
<name>W4F001_9BACL</name>
<keyword evidence="2" id="KW-1185">Reference proteome</keyword>
<evidence type="ECO:0000313" key="1">
    <source>
        <dbReference type="EMBL" id="ETT85627.1"/>
    </source>
</evidence>
<dbReference type="EMBL" id="ASQA01000016">
    <property type="protein sequence ID" value="ETT85627.1"/>
    <property type="molecule type" value="Genomic_DNA"/>
</dbReference>
<dbReference type="Proteomes" id="UP000019062">
    <property type="component" value="Unassembled WGS sequence"/>
</dbReference>
<protein>
    <submittedName>
        <fullName evidence="1">Uncharacterized protein</fullName>
    </submittedName>
</protein>
<sequence length="83" mass="9311">MIIIIPLTANKKLYDTIKIPVPNPPGSKGLTLIPVIKKTKGVKSKIIIPAQILFFLFFPEILKAMKFDRHSAITIIKRNITSI</sequence>
<comment type="caution">
    <text evidence="1">The sequence shown here is derived from an EMBL/GenBank/DDBJ whole genome shotgun (WGS) entry which is preliminary data.</text>
</comment>
<organism evidence="1 2">
    <name type="scientific">Viridibacillus arenosi FSL R5-213</name>
    <dbReference type="NCBI Taxonomy" id="1227360"/>
    <lineage>
        <taxon>Bacteria</taxon>
        <taxon>Bacillati</taxon>
        <taxon>Bacillota</taxon>
        <taxon>Bacilli</taxon>
        <taxon>Bacillales</taxon>
        <taxon>Caryophanaceae</taxon>
        <taxon>Viridibacillus</taxon>
    </lineage>
</organism>
<proteinExistence type="predicted"/>
<reference evidence="1 2" key="1">
    <citation type="journal article" date="2014" name="BMC Genomics">
        <title>Genomic comparison of sporeforming bacilli isolated from milk.</title>
        <authorList>
            <person name="Moreno Switt A.I."/>
            <person name="Andrus A.D."/>
            <person name="Ranieri M.L."/>
            <person name="Orsi R.H."/>
            <person name="Ivy R."/>
            <person name="den Bakker H.C."/>
            <person name="Martin N.H."/>
            <person name="Wiedmann M."/>
            <person name="Boor K.J."/>
        </authorList>
    </citation>
    <scope>NUCLEOTIDE SEQUENCE [LARGE SCALE GENOMIC DNA]</scope>
    <source>
        <strain evidence="1 2">FSL R5-213</strain>
    </source>
</reference>
<dbReference type="AlphaFoldDB" id="W4F001"/>
<evidence type="ECO:0000313" key="2">
    <source>
        <dbReference type="Proteomes" id="UP000019062"/>
    </source>
</evidence>
<accession>W4F001</accession>